<dbReference type="RefSeq" id="XP_015656781.1">
    <property type="nucleotide sequence ID" value="XM_015804803.1"/>
</dbReference>
<reference evidence="2 3" key="1">
    <citation type="submission" date="2015-07" db="EMBL/GenBank/DDBJ databases">
        <title>High-quality genome of monoxenous trypanosomatid Leptomonas pyrrhocoris.</title>
        <authorList>
            <person name="Flegontov P."/>
            <person name="Butenko A."/>
            <person name="Firsov S."/>
            <person name="Vlcek C."/>
            <person name="Logacheva M.D."/>
            <person name="Field M."/>
            <person name="Filatov D."/>
            <person name="Flegontova O."/>
            <person name="Gerasimov E."/>
            <person name="Jackson A.P."/>
            <person name="Kelly S."/>
            <person name="Opperdoes F."/>
            <person name="O'Reilly A."/>
            <person name="Votypka J."/>
            <person name="Yurchenko V."/>
            <person name="Lukes J."/>
        </authorList>
    </citation>
    <scope>NUCLEOTIDE SEQUENCE [LARGE SCALE GENOMIC DNA]</scope>
    <source>
        <strain evidence="2">H10</strain>
    </source>
</reference>
<feature type="region of interest" description="Disordered" evidence="1">
    <location>
        <begin position="1"/>
        <end position="36"/>
    </location>
</feature>
<dbReference type="Proteomes" id="UP000037923">
    <property type="component" value="Unassembled WGS sequence"/>
</dbReference>
<comment type="caution">
    <text evidence="2">The sequence shown here is derived from an EMBL/GenBank/DDBJ whole genome shotgun (WGS) entry which is preliminary data.</text>
</comment>
<feature type="region of interest" description="Disordered" evidence="1">
    <location>
        <begin position="195"/>
        <end position="358"/>
    </location>
</feature>
<feature type="region of interest" description="Disordered" evidence="1">
    <location>
        <begin position="789"/>
        <end position="810"/>
    </location>
</feature>
<dbReference type="EMBL" id="LGTL01000014">
    <property type="protein sequence ID" value="KPA78342.1"/>
    <property type="molecule type" value="Genomic_DNA"/>
</dbReference>
<dbReference type="GeneID" id="26906760"/>
<accession>A0A0N0DU30</accession>
<organism evidence="2 3">
    <name type="scientific">Leptomonas pyrrhocoris</name>
    <name type="common">Firebug parasite</name>
    <dbReference type="NCBI Taxonomy" id="157538"/>
    <lineage>
        <taxon>Eukaryota</taxon>
        <taxon>Discoba</taxon>
        <taxon>Euglenozoa</taxon>
        <taxon>Kinetoplastea</taxon>
        <taxon>Metakinetoplastina</taxon>
        <taxon>Trypanosomatida</taxon>
        <taxon>Trypanosomatidae</taxon>
        <taxon>Leishmaniinae</taxon>
        <taxon>Leptomonas</taxon>
    </lineage>
</organism>
<feature type="compositionally biased region" description="Low complexity" evidence="1">
    <location>
        <begin position="211"/>
        <end position="225"/>
    </location>
</feature>
<dbReference type="VEuPathDB" id="TriTrypDB:LpyrH10_14_1860"/>
<feature type="compositionally biased region" description="Polar residues" evidence="1">
    <location>
        <begin position="284"/>
        <end position="314"/>
    </location>
</feature>
<feature type="compositionally biased region" description="Low complexity" evidence="1">
    <location>
        <begin position="506"/>
        <end position="531"/>
    </location>
</feature>
<feature type="region of interest" description="Disordered" evidence="1">
    <location>
        <begin position="1092"/>
        <end position="1119"/>
    </location>
</feature>
<protein>
    <submittedName>
        <fullName evidence="2">Uncharacterized protein</fullName>
    </submittedName>
</protein>
<feature type="compositionally biased region" description="Low complexity" evidence="1">
    <location>
        <begin position="792"/>
        <end position="808"/>
    </location>
</feature>
<feature type="compositionally biased region" description="Low complexity" evidence="1">
    <location>
        <begin position="402"/>
        <end position="411"/>
    </location>
</feature>
<feature type="compositionally biased region" description="Basic and acidic residues" evidence="1">
    <location>
        <begin position="417"/>
        <end position="436"/>
    </location>
</feature>
<sequence>MYHKTHLAASGSAAALDGGAENPERSSGRQREVPHYQSCTNSSRNVLRTCFYFTVFFSNNPPIFHSNRIPADLLGITPSPVPSVGASTNTNAACVEERESGTACAALPQHRWQSIFADPALNRQGSAAAASRTEIGSGKGGGGGTSSSSAAAFLHVGDFRAEAAATDEVPQQTLQTVAFPTAFGGMGGGVCPLPVRKLSSRARPPRPASPPLRSTAANSAATDAAVPSSFTQGRQQQEEQRQDPRGPQSAYADTDAMKDSGSKRNSAREAGTTPNLCDDCDLANPTTYSSDCRSSIGPSASTANNNHKSTLHSLSNNGGKNGSSSTNPPPTTGYLSSYTLPLTTTSSPDTTTTTATTTTTTTAANALVTNTATSDVPVRFQPTFPVVRWEDEDEAGDDDKGNGAADGNAGEQLGSKETLRRREEVEEQDKCGKTRASESAVEATAAPGRAPVRARRPRPKISALTPSPTAAASPQPNASSVRRQVPPSLTCLAHAEGPLSPPPPARTSTAAASTAPTALTQQTPPSTTTQRAPPPTAAVPAGPPPAATAADTTATTTTTTTMDAPPTAVTQEGPPWNMRVEEVRSAKGDLRYYRLILAVPFAALITSHTGMLHSMQTRNAAAALVVDCPPSGVHFRFFLNHVDVLRSVLHRTTEFAIRTVQRFFALLFSPTQKSKGPQQQQQVLKDITKRLEMHAEASDTYRSVKAELATALHLLLPLPLLAPSTAGWVVPVLMQSSFASARKRAGLKGPRSAATAAERRSNNGDGGASAAIRWLKLNGSSATSVVSAQEASAWRTPSSSSSSSVTSAPRPPLSDILYEATAFLCEYSESFTSAFVCGLLSLAEEGGGGGGGRRGLHPRADVVSTDPPLLHAPSSAAAVVDGNEDSRDTSVAAAAAAAYAPLPGIDGATATTATPDWLSAYASYFHSVAAAPEQSTLHDKADAAEAGGRTGDGWIQLSRPANAPQLIALHPHSPAADDGDGNDEDAYLRTHVSASTVSSVTPVLSPLTVDVEVRHQPGRLPRGRNLSTPSLSALIPTAVLYPNSNRDSNTSIGGTTANPTAAAFAATPSAAQLYMVSAETSHAATVALSNTTAGGGGGGDHHRSGSSTGDLANASGLSRQQTSTAASAITSVHSATATAAAAVTAPSASSPAAPPSHPPTSTRPSVAPATPVRAPSATITSTATTATAPAGDKEDEYWLHRGRLSRVVIFTQDALLARRLLLVAAFLWNDGCSSDEGKGGPSALKRAATNGTVDAADAASGFHDDDARRMYETAVAAAVPSADFANVPIQWVPGEFSEARLTALCSRFSPENTLLVVAPRQLQCRRVRLRKHVAGTTVLVEQQAGKEARIRSPAFPFQCSISKQTVLLPDPTVTTLLREARSLHQGSHGAVDFAEVFQRMVKWLYWQSAAAVLRKREVHVQVRVAAALQAAAADTAGASAMSLDRGGGSGSGVVLADGGGLSRYASVDLRWPSRSVSAMGSRVTSPASITPIAFLSGFPYLHAASSTASAAPCFPAVKSSAEESLLPGSRGGASAEWAYGATNAAATTSPFTAGEGFTAPCAAVAVDNKGERGLSVSAPTASTLLVSHGLLQPPSAFVTASPTSATTPLKSPSLRFLSWLRPSPTASAAPHFHPVLSPTTLGQLSAGDGGQLQRLLCEDDDFPHA</sequence>
<gene>
    <name evidence="2" type="ORF">ABB37_06471</name>
</gene>
<evidence type="ECO:0000313" key="2">
    <source>
        <dbReference type="EMBL" id="KPA78342.1"/>
    </source>
</evidence>
<feature type="compositionally biased region" description="Low complexity" evidence="1">
    <location>
        <begin position="315"/>
        <end position="358"/>
    </location>
</feature>
<feature type="compositionally biased region" description="Low complexity" evidence="1">
    <location>
        <begin position="462"/>
        <end position="480"/>
    </location>
</feature>
<dbReference type="OrthoDB" id="266011at2759"/>
<feature type="compositionally biased region" description="Pro residues" evidence="1">
    <location>
        <begin position="532"/>
        <end position="546"/>
    </location>
</feature>
<feature type="compositionally biased region" description="Low complexity" evidence="1">
    <location>
        <begin position="547"/>
        <end position="570"/>
    </location>
</feature>
<evidence type="ECO:0000313" key="3">
    <source>
        <dbReference type="Proteomes" id="UP000037923"/>
    </source>
</evidence>
<feature type="compositionally biased region" description="Basic and acidic residues" evidence="1">
    <location>
        <begin position="22"/>
        <end position="34"/>
    </location>
</feature>
<feature type="compositionally biased region" description="Low complexity" evidence="1">
    <location>
        <begin position="1174"/>
        <end position="1189"/>
    </location>
</feature>
<keyword evidence="3" id="KW-1185">Reference proteome</keyword>
<feature type="region of interest" description="Disordered" evidence="1">
    <location>
        <begin position="127"/>
        <end position="147"/>
    </location>
</feature>
<proteinExistence type="predicted"/>
<dbReference type="OMA" id="NPPIFHS"/>
<feature type="region of interest" description="Disordered" evidence="1">
    <location>
        <begin position="392"/>
        <end position="575"/>
    </location>
</feature>
<feature type="compositionally biased region" description="Low complexity" evidence="1">
    <location>
        <begin position="7"/>
        <end position="20"/>
    </location>
</feature>
<name>A0A0N0DU30_LEPPY</name>
<feature type="region of interest" description="Disordered" evidence="1">
    <location>
        <begin position="1146"/>
        <end position="1189"/>
    </location>
</feature>
<evidence type="ECO:0000256" key="1">
    <source>
        <dbReference type="SAM" id="MobiDB-lite"/>
    </source>
</evidence>